<protein>
    <recommendedName>
        <fullName evidence="7">Centrosomal protein CCDC61</fullName>
    </recommendedName>
    <alternativeName>
        <fullName evidence="8">Coiled-coil domain-containing protein 61</fullName>
    </alternativeName>
    <alternativeName>
        <fullName evidence="9">VFL3 homolog</fullName>
    </alternativeName>
</protein>
<dbReference type="GeneTree" id="ENSGT00940000154133"/>
<evidence type="ECO:0000256" key="1">
    <source>
        <dbReference type="ARBA" id="ARBA00004120"/>
    </source>
</evidence>
<dbReference type="OMA" id="PMKEYSS"/>
<comment type="similarity">
    <text evidence="6">Belongs to the CCDC61 family.</text>
</comment>
<evidence type="ECO:0000256" key="4">
    <source>
        <dbReference type="ARBA" id="ARBA00023212"/>
    </source>
</evidence>
<feature type="compositionally biased region" description="Low complexity" evidence="11">
    <location>
        <begin position="526"/>
        <end position="535"/>
    </location>
</feature>
<evidence type="ECO:0000256" key="6">
    <source>
        <dbReference type="ARBA" id="ARBA00038217"/>
    </source>
</evidence>
<evidence type="ECO:0000256" key="8">
    <source>
        <dbReference type="ARBA" id="ARBA00041518"/>
    </source>
</evidence>
<feature type="region of interest" description="Disordered" evidence="11">
    <location>
        <begin position="181"/>
        <end position="205"/>
    </location>
</feature>
<feature type="coiled-coil region" evidence="10">
    <location>
        <begin position="209"/>
        <end position="271"/>
    </location>
</feature>
<feature type="region of interest" description="Disordered" evidence="11">
    <location>
        <begin position="300"/>
        <end position="595"/>
    </location>
</feature>
<feature type="compositionally biased region" description="Basic and acidic residues" evidence="11">
    <location>
        <begin position="465"/>
        <end position="478"/>
    </location>
</feature>
<feature type="compositionally biased region" description="Polar residues" evidence="11">
    <location>
        <begin position="578"/>
        <end position="593"/>
    </location>
</feature>
<keyword evidence="3 10" id="KW-0175">Coiled coil</keyword>
<dbReference type="CDD" id="cd22284">
    <property type="entry name" value="HD_CCDC61_N"/>
    <property type="match status" value="1"/>
</dbReference>
<dbReference type="PANTHER" id="PTHR22691:SF1">
    <property type="entry name" value="CENTROSOMAL PROTEIN CCDC61"/>
    <property type="match status" value="1"/>
</dbReference>
<evidence type="ECO:0000256" key="10">
    <source>
        <dbReference type="SAM" id="Coils"/>
    </source>
</evidence>
<reference evidence="12" key="2">
    <citation type="submission" date="2025-09" db="UniProtKB">
        <authorList>
            <consortium name="Ensembl"/>
        </authorList>
    </citation>
    <scope>IDENTIFICATION</scope>
</reference>
<evidence type="ECO:0000256" key="11">
    <source>
        <dbReference type="SAM" id="MobiDB-lite"/>
    </source>
</evidence>
<organism evidence="12 13">
    <name type="scientific">Eptatretus burgeri</name>
    <name type="common">Inshore hagfish</name>
    <dbReference type="NCBI Taxonomy" id="7764"/>
    <lineage>
        <taxon>Eukaryota</taxon>
        <taxon>Metazoa</taxon>
        <taxon>Chordata</taxon>
        <taxon>Craniata</taxon>
        <taxon>Vertebrata</taxon>
        <taxon>Cyclostomata</taxon>
        <taxon>Myxini</taxon>
        <taxon>Myxiniformes</taxon>
        <taxon>Myxinidae</taxon>
        <taxon>Eptatretinae</taxon>
        <taxon>Eptatretus</taxon>
    </lineage>
</organism>
<name>A0A8C4NA58_EPTBU</name>
<reference evidence="12" key="1">
    <citation type="submission" date="2025-08" db="UniProtKB">
        <authorList>
            <consortium name="Ensembl"/>
        </authorList>
    </citation>
    <scope>IDENTIFICATION</scope>
</reference>
<proteinExistence type="inferred from homology"/>
<evidence type="ECO:0000313" key="13">
    <source>
        <dbReference type="Proteomes" id="UP000694388"/>
    </source>
</evidence>
<evidence type="ECO:0000313" key="12">
    <source>
        <dbReference type="Ensembl" id="ENSEBUP00000003867.1"/>
    </source>
</evidence>
<dbReference type="InterPro" id="IPR049733">
    <property type="entry name" value="CCDC61_N"/>
</dbReference>
<dbReference type="Ensembl" id="ENSEBUT00000004264.1">
    <property type="protein sequence ID" value="ENSEBUP00000003867.1"/>
    <property type="gene ID" value="ENSEBUG00000002768.1"/>
</dbReference>
<evidence type="ECO:0000256" key="5">
    <source>
        <dbReference type="ARBA" id="ARBA00023273"/>
    </source>
</evidence>
<evidence type="ECO:0000256" key="9">
    <source>
        <dbReference type="ARBA" id="ARBA00042326"/>
    </source>
</evidence>
<accession>A0A8C4NA58</accession>
<keyword evidence="5" id="KW-0966">Cell projection</keyword>
<dbReference type="Proteomes" id="UP000694388">
    <property type="component" value="Unplaced"/>
</dbReference>
<dbReference type="PANTHER" id="PTHR22691">
    <property type="entry name" value="YEAST SPT2-RELATED"/>
    <property type="match status" value="1"/>
</dbReference>
<keyword evidence="2" id="KW-0963">Cytoplasm</keyword>
<evidence type="ECO:0000256" key="2">
    <source>
        <dbReference type="ARBA" id="ARBA00022490"/>
    </source>
</evidence>
<keyword evidence="13" id="KW-1185">Reference proteome</keyword>
<comment type="subcellular location">
    <subcellularLocation>
        <location evidence="1">Cytoplasm</location>
        <location evidence="1">Cytoskeleton</location>
        <location evidence="1">Cilium basal body</location>
    </subcellularLocation>
</comment>
<evidence type="ECO:0000256" key="7">
    <source>
        <dbReference type="ARBA" id="ARBA00040683"/>
    </source>
</evidence>
<evidence type="ECO:0000256" key="3">
    <source>
        <dbReference type="ARBA" id="ARBA00023054"/>
    </source>
</evidence>
<sequence length="622" mass="70187">MAEGLRAQSRCVFAGAEFSLRLGIGPPGHLALRAEDLLTGEVWQGEFDSAYIEDLTHKTGNFKQFPVFCSMLESAINKTSDSVSLDLLTYADLEVLHRSKLGASAWPPAFKSSSLHSKRYLILIYSVEFDRIHYPLGLVYGGGPDPATLLALVRELHKENAGLRRQCEELQQDKVLDMENGVDDNEGVNFGQQGRKARKKNQQEDGALRQLLHDMHEELEKEREKSQKAGGKCFQEQRHLMAELAEVKASERQLQARVKSLMNELAILRRGHVSPAHPTLTARRAPVNIMGCSVRLSGRTDLNRRLRSRSSSHERMSPHLSSMDRLPPRSVSRERVLDRSGSRERVLDRSGSRERVLDRSGSRERVLDRSGSRERVLDRSGSRERVLDRSGSNERVLDRSGSRERVPNRSGSRERVLNRNGSRERSFTKRSRESRPSFRAQPYSRTPSPSPNGILGRFDPTSYVRRKEEKRKQMESKRSRQKNRQPVGLSGSMEKARNNRPGVPHNRPGISGTRIRRRSHSGGSTGSRTTPLGSGKENVSAGDGEPVYTHRQGKKEMRNNAGIWQRPTKGHGKACITNRLSSSSRPNVESQRMTEPAAELSEIDERLQALQQYMQTLDAHIH</sequence>
<dbReference type="AlphaFoldDB" id="A0A8C4NA58"/>
<keyword evidence="4" id="KW-0206">Cytoskeleton</keyword>
<feature type="compositionally biased region" description="Basic and acidic residues" evidence="11">
    <location>
        <begin position="331"/>
        <end position="436"/>
    </location>
</feature>
<dbReference type="GO" id="GO:0036064">
    <property type="term" value="C:ciliary basal body"/>
    <property type="evidence" value="ECO:0007669"/>
    <property type="project" value="TreeGrafter"/>
</dbReference>